<dbReference type="EMBL" id="BQXS01006452">
    <property type="protein sequence ID" value="GKT20029.1"/>
    <property type="molecule type" value="Genomic_DNA"/>
</dbReference>
<proteinExistence type="predicted"/>
<name>A0ABQ5JWM5_9EUKA</name>
<keyword evidence="2" id="KW-1185">Reference proteome</keyword>
<evidence type="ECO:0000313" key="1">
    <source>
        <dbReference type="EMBL" id="GKT20029.1"/>
    </source>
</evidence>
<comment type="caution">
    <text evidence="1">The sequence shown here is derived from an EMBL/GenBank/DDBJ whole genome shotgun (WGS) entry which is preliminary data.</text>
</comment>
<dbReference type="Proteomes" id="UP001057375">
    <property type="component" value="Unassembled WGS sequence"/>
</dbReference>
<protein>
    <submittedName>
        <fullName evidence="1">Uncharacterized protein</fullName>
    </submittedName>
</protein>
<gene>
    <name evidence="1" type="ORF">ADUPG1_004365</name>
</gene>
<organism evidence="1 2">
    <name type="scientific">Aduncisulcus paluster</name>
    <dbReference type="NCBI Taxonomy" id="2918883"/>
    <lineage>
        <taxon>Eukaryota</taxon>
        <taxon>Metamonada</taxon>
        <taxon>Carpediemonas-like organisms</taxon>
        <taxon>Aduncisulcus</taxon>
    </lineage>
</organism>
<accession>A0ABQ5JWM5</accession>
<evidence type="ECO:0000313" key="2">
    <source>
        <dbReference type="Proteomes" id="UP001057375"/>
    </source>
</evidence>
<sequence>MSKAMTFDGSDVNVSAFFLATDLNNSLEVNATAFTNYITSIVGTDYDETNTSNKGNGNFTSGMDLNVSGAEFDYGVMLNVDSYPIVTSDKKWKAERTDVRINSK</sequence>
<reference evidence="1" key="1">
    <citation type="submission" date="2022-03" db="EMBL/GenBank/DDBJ databases">
        <title>Draft genome sequence of Aduncisulcus paluster, a free-living microaerophilic Fornicata.</title>
        <authorList>
            <person name="Yuyama I."/>
            <person name="Kume K."/>
            <person name="Tamura T."/>
            <person name="Inagaki Y."/>
            <person name="Hashimoto T."/>
        </authorList>
    </citation>
    <scope>NUCLEOTIDE SEQUENCE</scope>
    <source>
        <strain evidence="1">NY0171</strain>
    </source>
</reference>
<feature type="non-terminal residue" evidence="1">
    <location>
        <position position="104"/>
    </location>
</feature>